<comment type="catalytic activity">
    <reaction evidence="6 8">
        <text>Release of a C-terminal amino acid with broad specificity, except for -Pro.</text>
        <dbReference type="EC" id="3.4.17.19"/>
    </reaction>
</comment>
<evidence type="ECO:0000256" key="6">
    <source>
        <dbReference type="ARBA" id="ARBA00052755"/>
    </source>
</evidence>
<dbReference type="EC" id="3.4.17.19" evidence="8"/>
<keyword evidence="4 8" id="KW-0378">Hydrolase</keyword>
<dbReference type="PROSITE" id="PS52034">
    <property type="entry name" value="PEPTIDASE_M32"/>
    <property type="match status" value="1"/>
</dbReference>
<feature type="binding site" evidence="9">
    <location>
        <position position="281"/>
    </location>
    <ligand>
        <name>Zn(2+)</name>
        <dbReference type="ChEBI" id="CHEBI:29105"/>
        <note>catalytic</note>
    </ligand>
</feature>
<dbReference type="SUPFAM" id="SSF55486">
    <property type="entry name" value="Metalloproteases ('zincins'), catalytic domain"/>
    <property type="match status" value="1"/>
</dbReference>
<dbReference type="CDD" id="cd06460">
    <property type="entry name" value="M32_Taq"/>
    <property type="match status" value="1"/>
</dbReference>
<keyword evidence="3 8" id="KW-0479">Metal-binding</keyword>
<sequence>MSAHDTTPADPLFAATPAYGRLHRLQSRLHRLNHLVSIAHWDQAAMMPAGGHAARSAALAELQTQIHREGIAPEVGHWLAQAADEPLDDWQRANWREIDLQWRRARALPDALVERRSQLASACEHAWRQQRPANDWQGFVQQFKPLLAVVREEAALLSDHLGLSPYDTQLQQFEPGARSQDIARVFDEVRTWLPGLIQAARERQAAEPVPVAPQGPFPVAAQQALGLDVVRWLGFDLDAGRLDVSTHPFTGGVPEDVRLTTRYREDECLQALMGTIHETGHGRYEQHRPRAWLDQPVSRARSMAIHESQSLFFEMQLAGHPGFAAQLAPRLQAALGAQPAFEAGNLHRLLTRVQPGFIRVEADEMTYPAHILLRFDIEQALLAGQAEVEDIPALWDAGMQTLLGLDTRGNYRDGPMQDVHWPAGLLGYFPCYSLGAMYAAQWMATLRREQPEVEARIAAGDLAPVMDWLRDRVWSQGSRWSTDVLSQRISGETLNPAHFRAHLTRRYLS</sequence>
<comment type="caution">
    <text evidence="11">The sequence shown here is derived from an EMBL/GenBank/DDBJ whole genome shotgun (WGS) entry which is preliminary data.</text>
</comment>
<comment type="function">
    <text evidence="8">Broad specificity carboxypetidase that releases amino acids sequentially from the C-terminus, including neutral, aromatic, polar and basic residues.</text>
</comment>
<evidence type="ECO:0000313" key="12">
    <source>
        <dbReference type="Proteomes" id="UP000484255"/>
    </source>
</evidence>
<dbReference type="AlphaFoldDB" id="A0A7C9TLI2"/>
<protein>
    <recommendedName>
        <fullName evidence="8">Metal-dependent carboxypeptidase</fullName>
        <ecNumber evidence="8">3.4.17.19</ecNumber>
    </recommendedName>
</protein>
<dbReference type="PRINTS" id="PR00998">
    <property type="entry name" value="CRBOXYPTASET"/>
</dbReference>
<evidence type="ECO:0000256" key="4">
    <source>
        <dbReference type="ARBA" id="ARBA00022801"/>
    </source>
</evidence>
<comment type="similarity">
    <text evidence="7 8">Belongs to the peptidase M32 family.</text>
</comment>
<feature type="binding site" evidence="9">
    <location>
        <position position="277"/>
    </location>
    <ligand>
        <name>Zn(2+)</name>
        <dbReference type="ChEBI" id="CHEBI:29105"/>
        <note>catalytic</note>
    </ligand>
</feature>
<dbReference type="PIRSF" id="PIRSF006615">
    <property type="entry name" value="Zn_crbxpep_Taq"/>
    <property type="match status" value="1"/>
</dbReference>
<evidence type="ECO:0000256" key="7">
    <source>
        <dbReference type="ARBA" id="ARBA00061580"/>
    </source>
</evidence>
<dbReference type="PANTHER" id="PTHR34217:SF1">
    <property type="entry name" value="CARBOXYPEPTIDASE 1"/>
    <property type="match status" value="1"/>
</dbReference>
<accession>A0A7C9TLI2</accession>
<evidence type="ECO:0000256" key="1">
    <source>
        <dbReference type="ARBA" id="ARBA00022645"/>
    </source>
</evidence>
<evidence type="ECO:0000256" key="5">
    <source>
        <dbReference type="ARBA" id="ARBA00023049"/>
    </source>
</evidence>
<evidence type="ECO:0000256" key="8">
    <source>
        <dbReference type="PIRNR" id="PIRNR006615"/>
    </source>
</evidence>
<dbReference type="PANTHER" id="PTHR34217">
    <property type="entry name" value="METAL-DEPENDENT CARBOXYPEPTIDASE"/>
    <property type="match status" value="1"/>
</dbReference>
<keyword evidence="9" id="KW-0862">Zinc</keyword>
<proteinExistence type="inferred from homology"/>
<dbReference type="InterPro" id="IPR001333">
    <property type="entry name" value="Peptidase_M32_Taq"/>
</dbReference>
<keyword evidence="5 8" id="KW-0482">Metalloprotease</keyword>
<organism evidence="11 12">
    <name type="scientific">Ideonella livida</name>
    <dbReference type="NCBI Taxonomy" id="2707176"/>
    <lineage>
        <taxon>Bacteria</taxon>
        <taxon>Pseudomonadati</taxon>
        <taxon>Pseudomonadota</taxon>
        <taxon>Betaproteobacteria</taxon>
        <taxon>Burkholderiales</taxon>
        <taxon>Sphaerotilaceae</taxon>
        <taxon>Ideonella</taxon>
    </lineage>
</organism>
<name>A0A7C9TLI2_9BURK</name>
<dbReference type="GO" id="GO:0008270">
    <property type="term" value="F:zinc ion binding"/>
    <property type="evidence" value="ECO:0007669"/>
    <property type="project" value="UniProtKB-ARBA"/>
</dbReference>
<evidence type="ECO:0000313" key="11">
    <source>
        <dbReference type="EMBL" id="NDY92303.1"/>
    </source>
</evidence>
<evidence type="ECO:0000256" key="10">
    <source>
        <dbReference type="PIRSR" id="PIRSR006615-2"/>
    </source>
</evidence>
<dbReference type="Pfam" id="PF02074">
    <property type="entry name" value="Peptidase_M32"/>
    <property type="match status" value="1"/>
</dbReference>
<feature type="binding site" evidence="9">
    <location>
        <position position="307"/>
    </location>
    <ligand>
        <name>Zn(2+)</name>
        <dbReference type="ChEBI" id="CHEBI:29105"/>
        <note>catalytic</note>
    </ligand>
</feature>
<keyword evidence="1 8" id="KW-0121">Carboxypeptidase</keyword>
<dbReference type="Gene3D" id="1.10.1370.30">
    <property type="match status" value="1"/>
</dbReference>
<feature type="active site" description="Proton donor/acceptor" evidence="10">
    <location>
        <position position="278"/>
    </location>
</feature>
<dbReference type="RefSeq" id="WP_163458153.1">
    <property type="nucleotide sequence ID" value="NZ_JAAGOH010000016.1"/>
</dbReference>
<dbReference type="Proteomes" id="UP000484255">
    <property type="component" value="Unassembled WGS sequence"/>
</dbReference>
<evidence type="ECO:0000256" key="3">
    <source>
        <dbReference type="ARBA" id="ARBA00022723"/>
    </source>
</evidence>
<dbReference type="GO" id="GO:0004181">
    <property type="term" value="F:metallocarboxypeptidase activity"/>
    <property type="evidence" value="ECO:0007669"/>
    <property type="project" value="UniProtKB-UniRule"/>
</dbReference>
<keyword evidence="12" id="KW-1185">Reference proteome</keyword>
<gene>
    <name evidence="11" type="ORF">G3A44_14030</name>
</gene>
<evidence type="ECO:0000256" key="2">
    <source>
        <dbReference type="ARBA" id="ARBA00022670"/>
    </source>
</evidence>
<comment type="cofactor">
    <cofactor evidence="9">
        <name>Zn(2+)</name>
        <dbReference type="ChEBI" id="CHEBI:29105"/>
    </cofactor>
    <text evidence="9">Binds 1 zinc ion per subunit.</text>
</comment>
<reference evidence="11 12" key="1">
    <citation type="submission" date="2020-02" db="EMBL/GenBank/DDBJ databases">
        <title>Ideonella bacterium strain TBM-1.</title>
        <authorList>
            <person name="Chen W.-M."/>
        </authorList>
    </citation>
    <scope>NUCLEOTIDE SEQUENCE [LARGE SCALE GENOMIC DNA]</scope>
    <source>
        <strain evidence="11 12">TBM-1</strain>
    </source>
</reference>
<keyword evidence="2 8" id="KW-0645">Protease</keyword>
<evidence type="ECO:0000256" key="9">
    <source>
        <dbReference type="PIRSR" id="PIRSR006615-1"/>
    </source>
</evidence>
<dbReference type="GO" id="GO:0006508">
    <property type="term" value="P:proteolysis"/>
    <property type="evidence" value="ECO:0007669"/>
    <property type="project" value="UniProtKB-UniRule"/>
</dbReference>
<dbReference type="FunFam" id="1.10.1370.30:FF:000003">
    <property type="entry name" value="Thermostable carboxypeptidase 1"/>
    <property type="match status" value="1"/>
</dbReference>
<dbReference type="EMBL" id="JAAGOH010000016">
    <property type="protein sequence ID" value="NDY92303.1"/>
    <property type="molecule type" value="Genomic_DNA"/>
</dbReference>